<keyword evidence="4" id="KW-1185">Reference proteome</keyword>
<proteinExistence type="predicted"/>
<name>A0A504J2G7_9FLAO</name>
<feature type="domain" description="DUF8213" evidence="2">
    <location>
        <begin position="199"/>
        <end position="266"/>
    </location>
</feature>
<dbReference type="OrthoDB" id="1186121at2"/>
<evidence type="ECO:0000256" key="1">
    <source>
        <dbReference type="SAM" id="SignalP"/>
    </source>
</evidence>
<dbReference type="EMBL" id="VFWZ01000004">
    <property type="protein sequence ID" value="TPN85106.1"/>
    <property type="molecule type" value="Genomic_DNA"/>
</dbReference>
<sequence>MKKLTLLSISAILVLFFWSCSDSDDTQNPEAIGLETQQENLFAGQKNIDNHVITYKVSAEEELHFVAEVTIDQKTLFANVQYDLETIDFDGKDVVLAKEQKEVLLKLGEEISMFLFGEKSTDEFSMAEYTLLRLLEYWAKSPNGYAYPKKKIALHNAIKNNLKSRNEGVTCIRKNTIVNADYDDDRGDISEPIRVNGERCIGRCGSGCGSTFTIASAWTKDCLDHDRCGRVNGGGSASSNPFDRECGDEYFEASDDYLFGVIRGCRG</sequence>
<feature type="chain" id="PRO_5021377019" description="DUF8213 domain-containing protein" evidence="1">
    <location>
        <begin position="24"/>
        <end position="267"/>
    </location>
</feature>
<gene>
    <name evidence="3" type="ORF">FHK87_13830</name>
</gene>
<dbReference type="Proteomes" id="UP000315540">
    <property type="component" value="Unassembled WGS sequence"/>
</dbReference>
<dbReference type="InterPro" id="IPR058526">
    <property type="entry name" value="DUF8213"/>
</dbReference>
<organism evidence="3 4">
    <name type="scientific">Aquimarina algicola</name>
    <dbReference type="NCBI Taxonomy" id="2589995"/>
    <lineage>
        <taxon>Bacteria</taxon>
        <taxon>Pseudomonadati</taxon>
        <taxon>Bacteroidota</taxon>
        <taxon>Flavobacteriia</taxon>
        <taxon>Flavobacteriales</taxon>
        <taxon>Flavobacteriaceae</taxon>
        <taxon>Aquimarina</taxon>
    </lineage>
</organism>
<dbReference type="Pfam" id="PF26641">
    <property type="entry name" value="DUF8213"/>
    <property type="match status" value="1"/>
</dbReference>
<evidence type="ECO:0000259" key="2">
    <source>
        <dbReference type="Pfam" id="PF26641"/>
    </source>
</evidence>
<reference evidence="3 4" key="1">
    <citation type="submission" date="2019-06" db="EMBL/GenBank/DDBJ databases">
        <authorList>
            <person name="Meng X."/>
        </authorList>
    </citation>
    <scope>NUCLEOTIDE SEQUENCE [LARGE SCALE GENOMIC DNA]</scope>
    <source>
        <strain evidence="3 4">M625</strain>
    </source>
</reference>
<keyword evidence="1" id="KW-0732">Signal</keyword>
<feature type="signal peptide" evidence="1">
    <location>
        <begin position="1"/>
        <end position="23"/>
    </location>
</feature>
<protein>
    <recommendedName>
        <fullName evidence="2">DUF8213 domain-containing protein</fullName>
    </recommendedName>
</protein>
<evidence type="ECO:0000313" key="3">
    <source>
        <dbReference type="EMBL" id="TPN85106.1"/>
    </source>
</evidence>
<comment type="caution">
    <text evidence="3">The sequence shown here is derived from an EMBL/GenBank/DDBJ whole genome shotgun (WGS) entry which is preliminary data.</text>
</comment>
<dbReference type="RefSeq" id="WP_140594011.1">
    <property type="nucleotide sequence ID" value="NZ_VFWZ01000004.1"/>
</dbReference>
<evidence type="ECO:0000313" key="4">
    <source>
        <dbReference type="Proteomes" id="UP000315540"/>
    </source>
</evidence>
<accession>A0A504J2G7</accession>
<dbReference type="AlphaFoldDB" id="A0A504J2G7"/>